<proteinExistence type="predicted"/>
<gene>
    <name evidence="1" type="ORF">WJX72_004458</name>
</gene>
<evidence type="ECO:0000313" key="1">
    <source>
        <dbReference type="EMBL" id="KAK9823655.1"/>
    </source>
</evidence>
<accession>A0AAW1QQX5</accession>
<dbReference type="AlphaFoldDB" id="A0AAW1QQX5"/>
<comment type="caution">
    <text evidence="1">The sequence shown here is derived from an EMBL/GenBank/DDBJ whole genome shotgun (WGS) entry which is preliminary data.</text>
</comment>
<dbReference type="Proteomes" id="UP001489004">
    <property type="component" value="Unassembled WGS sequence"/>
</dbReference>
<sequence length="76" mass="9275">MQLCHFNSHRSSPWRSRVQRPLLQRPKMVSAVPENARDLVRLTPEAEEQWREWENQRWKGWIWLALATLAFLFCVW</sequence>
<dbReference type="EMBL" id="JALJOR010000002">
    <property type="protein sequence ID" value="KAK9823655.1"/>
    <property type="molecule type" value="Genomic_DNA"/>
</dbReference>
<organism evidence="1 2">
    <name type="scientific">[Myrmecia] bisecta</name>
    <dbReference type="NCBI Taxonomy" id="41462"/>
    <lineage>
        <taxon>Eukaryota</taxon>
        <taxon>Viridiplantae</taxon>
        <taxon>Chlorophyta</taxon>
        <taxon>core chlorophytes</taxon>
        <taxon>Trebouxiophyceae</taxon>
        <taxon>Trebouxiales</taxon>
        <taxon>Trebouxiaceae</taxon>
        <taxon>Myrmecia</taxon>
    </lineage>
</organism>
<evidence type="ECO:0000313" key="2">
    <source>
        <dbReference type="Proteomes" id="UP001489004"/>
    </source>
</evidence>
<name>A0AAW1QQX5_9CHLO</name>
<reference evidence="1 2" key="1">
    <citation type="journal article" date="2024" name="Nat. Commun.">
        <title>Phylogenomics reveals the evolutionary origins of lichenization in chlorophyte algae.</title>
        <authorList>
            <person name="Puginier C."/>
            <person name="Libourel C."/>
            <person name="Otte J."/>
            <person name="Skaloud P."/>
            <person name="Haon M."/>
            <person name="Grisel S."/>
            <person name="Petersen M."/>
            <person name="Berrin J.G."/>
            <person name="Delaux P.M."/>
            <person name="Dal Grande F."/>
            <person name="Keller J."/>
        </authorList>
    </citation>
    <scope>NUCLEOTIDE SEQUENCE [LARGE SCALE GENOMIC DNA]</scope>
    <source>
        <strain evidence="1 2">SAG 2043</strain>
    </source>
</reference>
<protein>
    <submittedName>
        <fullName evidence="1">Uncharacterized protein</fullName>
    </submittedName>
</protein>
<keyword evidence="2" id="KW-1185">Reference proteome</keyword>